<dbReference type="AlphaFoldDB" id="A0A4R1R7G5"/>
<dbReference type="InterPro" id="IPR010690">
    <property type="entry name" value="YqfD"/>
</dbReference>
<organism evidence="2 3">
    <name type="scientific">Allofournierella massiliensis</name>
    <dbReference type="NCBI Taxonomy" id="1650663"/>
    <lineage>
        <taxon>Bacteria</taxon>
        <taxon>Bacillati</taxon>
        <taxon>Bacillota</taxon>
        <taxon>Clostridia</taxon>
        <taxon>Eubacteriales</taxon>
        <taxon>Oscillospiraceae</taxon>
        <taxon>Allofournierella</taxon>
    </lineage>
</organism>
<gene>
    <name evidence="2" type="ORF">EDD77_102179</name>
</gene>
<dbReference type="STRING" id="1650663.GCA_001486665_03013"/>
<keyword evidence="1" id="KW-0472">Membrane</keyword>
<dbReference type="EMBL" id="SLUM01000002">
    <property type="protein sequence ID" value="TCL61439.1"/>
    <property type="molecule type" value="Genomic_DNA"/>
</dbReference>
<reference evidence="2 3" key="1">
    <citation type="submission" date="2019-03" db="EMBL/GenBank/DDBJ databases">
        <title>Genomic Encyclopedia of Type Strains, Phase IV (KMG-IV): sequencing the most valuable type-strain genomes for metagenomic binning, comparative biology and taxonomic classification.</title>
        <authorList>
            <person name="Goeker M."/>
        </authorList>
    </citation>
    <scope>NUCLEOTIDE SEQUENCE [LARGE SCALE GENOMIC DNA]</scope>
    <source>
        <strain evidence="2 3">DSM 100451</strain>
    </source>
</reference>
<proteinExistence type="predicted"/>
<comment type="caution">
    <text evidence="2">The sequence shown here is derived from an EMBL/GenBank/DDBJ whole genome shotgun (WGS) entry which is preliminary data.</text>
</comment>
<sequence length="386" mass="43201">MAKLWSGLFARVRFVALGGRYERFVSRCAQAGIPLARLRPVPGGVRGVIPARYYKQAAAQARPCRTRLRVERRQGLWFRLRRYRGRWGLLLGPLVFAVVFVLMQQMVWAIRYDPSLTAQQQSRIRQALYSMDIYEGAFLNQTRLRQAEKQMLNQNEDLAWVSLNLTSGRLVVEAAPAQPQPQVEGNESVDLIARADGLILEMNVQEGFAAKHPGQTVAAGEVLVTAAKADRNGALIPVHAKGTVLARFTRSYQCTQPLEYQAYLPTGKVWSRFSLRAAGHRLALPAHQPGEQDRCTVTHHPLTVLGFALPVTVEEQLVMERQTETVHLNYQQAQDKARLACLRQLFRDFPDAQLLSQQQEVAKSENGVTVTVILQVEANIASAGQV</sequence>
<dbReference type="Proteomes" id="UP000295184">
    <property type="component" value="Unassembled WGS sequence"/>
</dbReference>
<dbReference type="Pfam" id="PF06898">
    <property type="entry name" value="YqfD"/>
    <property type="match status" value="1"/>
</dbReference>
<accession>A0A4R1R7G5</accession>
<dbReference type="RefSeq" id="WP_132587289.1">
    <property type="nucleotide sequence ID" value="NZ_SLUM01000002.1"/>
</dbReference>
<evidence type="ECO:0000256" key="1">
    <source>
        <dbReference type="SAM" id="Phobius"/>
    </source>
</evidence>
<protein>
    <submittedName>
        <fullName evidence="2">Sporulation protein YqfD</fullName>
    </submittedName>
</protein>
<keyword evidence="1" id="KW-0812">Transmembrane</keyword>
<evidence type="ECO:0000313" key="2">
    <source>
        <dbReference type="EMBL" id="TCL61439.1"/>
    </source>
</evidence>
<keyword evidence="1" id="KW-1133">Transmembrane helix</keyword>
<feature type="transmembrane region" description="Helical" evidence="1">
    <location>
        <begin position="87"/>
        <end position="110"/>
    </location>
</feature>
<name>A0A4R1R7G5_9FIRM</name>
<evidence type="ECO:0000313" key="3">
    <source>
        <dbReference type="Proteomes" id="UP000295184"/>
    </source>
</evidence>